<dbReference type="EC" id="3.4.21.4" evidence="12"/>
<feature type="domain" description="Peptidase S1" evidence="15">
    <location>
        <begin position="48"/>
        <end position="273"/>
    </location>
</feature>
<dbReference type="InterPro" id="IPR001254">
    <property type="entry name" value="Trypsin_dom"/>
</dbReference>
<dbReference type="GO" id="GO:0007586">
    <property type="term" value="P:digestion"/>
    <property type="evidence" value="ECO:0007669"/>
    <property type="project" value="UniProtKB-KW"/>
</dbReference>
<dbReference type="PROSITE" id="PS00134">
    <property type="entry name" value="TRYPSIN_HIS"/>
    <property type="match status" value="1"/>
</dbReference>
<dbReference type="InterPro" id="IPR033116">
    <property type="entry name" value="TRYPSIN_SER"/>
</dbReference>
<dbReference type="GO" id="GO:0006508">
    <property type="term" value="P:proteolysis"/>
    <property type="evidence" value="ECO:0007669"/>
    <property type="project" value="UniProtKB-KW"/>
</dbReference>
<feature type="signal peptide" evidence="14">
    <location>
        <begin position="1"/>
        <end position="18"/>
    </location>
</feature>
<name>U5EZJ4_9DIPT</name>
<evidence type="ECO:0000256" key="6">
    <source>
        <dbReference type="ARBA" id="ARBA00022801"/>
    </source>
</evidence>
<evidence type="ECO:0000256" key="8">
    <source>
        <dbReference type="ARBA" id="ARBA00023145"/>
    </source>
</evidence>
<proteinExistence type="evidence at transcript level"/>
<dbReference type="AlphaFoldDB" id="U5EZJ4"/>
<keyword evidence="9" id="KW-1015">Disulfide bond</keyword>
<accession>U5EZJ4</accession>
<evidence type="ECO:0000256" key="2">
    <source>
        <dbReference type="ARBA" id="ARBA00022525"/>
    </source>
</evidence>
<evidence type="ECO:0000256" key="1">
    <source>
        <dbReference type="ARBA" id="ARBA00004613"/>
    </source>
</evidence>
<dbReference type="PROSITE" id="PS50240">
    <property type="entry name" value="TRYPSIN_DOM"/>
    <property type="match status" value="1"/>
</dbReference>
<keyword evidence="8" id="KW-0865">Zymogen</keyword>
<dbReference type="SUPFAM" id="SSF50494">
    <property type="entry name" value="Trypsin-like serine proteases"/>
    <property type="match status" value="1"/>
</dbReference>
<dbReference type="InterPro" id="IPR018114">
    <property type="entry name" value="TRYPSIN_HIS"/>
</dbReference>
<evidence type="ECO:0000256" key="12">
    <source>
        <dbReference type="ARBA" id="ARBA00038868"/>
    </source>
</evidence>
<evidence type="ECO:0000256" key="4">
    <source>
        <dbReference type="ARBA" id="ARBA00022729"/>
    </source>
</evidence>
<dbReference type="PANTHER" id="PTHR24276">
    <property type="entry name" value="POLYSERASE-RELATED"/>
    <property type="match status" value="1"/>
</dbReference>
<organism evidence="16">
    <name type="scientific">Corethrella appendiculata</name>
    <dbReference type="NCBI Taxonomy" id="1370023"/>
    <lineage>
        <taxon>Eukaryota</taxon>
        <taxon>Metazoa</taxon>
        <taxon>Ecdysozoa</taxon>
        <taxon>Arthropoda</taxon>
        <taxon>Hexapoda</taxon>
        <taxon>Insecta</taxon>
        <taxon>Pterygota</taxon>
        <taxon>Neoptera</taxon>
        <taxon>Endopterygota</taxon>
        <taxon>Diptera</taxon>
        <taxon>Nematocera</taxon>
        <taxon>Culicoidea</taxon>
        <taxon>Chaoboridae</taxon>
        <taxon>Corethrella</taxon>
    </lineage>
</organism>
<dbReference type="Gene3D" id="2.40.10.10">
    <property type="entry name" value="Trypsin-like serine proteases"/>
    <property type="match status" value="1"/>
</dbReference>
<dbReference type="PRINTS" id="PR00722">
    <property type="entry name" value="CHYMOTRYPSIN"/>
</dbReference>
<evidence type="ECO:0000256" key="10">
    <source>
        <dbReference type="ARBA" id="ARBA00024195"/>
    </source>
</evidence>
<evidence type="ECO:0000313" key="16">
    <source>
        <dbReference type="EMBL" id="JAB59183.1"/>
    </source>
</evidence>
<dbReference type="GO" id="GO:0004252">
    <property type="term" value="F:serine-type endopeptidase activity"/>
    <property type="evidence" value="ECO:0007669"/>
    <property type="project" value="UniProtKB-EC"/>
</dbReference>
<comment type="similarity">
    <text evidence="10">Belongs to the peptidase S1 family. CLIP subfamily.</text>
</comment>
<comment type="catalytic activity">
    <reaction evidence="11">
        <text>Preferential cleavage: Arg-|-Xaa, Lys-|-Xaa.</text>
        <dbReference type="EC" id="3.4.21.4"/>
    </reaction>
</comment>
<evidence type="ECO:0000256" key="3">
    <source>
        <dbReference type="ARBA" id="ARBA00022670"/>
    </source>
</evidence>
<dbReference type="Pfam" id="PF00089">
    <property type="entry name" value="Trypsin"/>
    <property type="match status" value="1"/>
</dbReference>
<evidence type="ECO:0000256" key="9">
    <source>
        <dbReference type="ARBA" id="ARBA00023157"/>
    </source>
</evidence>
<evidence type="ECO:0000256" key="13">
    <source>
        <dbReference type="RuleBase" id="RU363034"/>
    </source>
</evidence>
<keyword evidence="7 13" id="KW-0720">Serine protease</keyword>
<dbReference type="EMBL" id="GANO01000688">
    <property type="protein sequence ID" value="JAB59183.1"/>
    <property type="molecule type" value="mRNA"/>
</dbReference>
<keyword evidence="4 14" id="KW-0732">Signal</keyword>
<dbReference type="InterPro" id="IPR043504">
    <property type="entry name" value="Peptidase_S1_PA_chymotrypsin"/>
</dbReference>
<evidence type="ECO:0000256" key="14">
    <source>
        <dbReference type="SAM" id="SignalP"/>
    </source>
</evidence>
<evidence type="ECO:0000256" key="5">
    <source>
        <dbReference type="ARBA" id="ARBA00022757"/>
    </source>
</evidence>
<dbReference type="CDD" id="cd00190">
    <property type="entry name" value="Tryp_SPc"/>
    <property type="match status" value="1"/>
</dbReference>
<dbReference type="InterPro" id="IPR001314">
    <property type="entry name" value="Peptidase_S1A"/>
</dbReference>
<comment type="subcellular location">
    <subcellularLocation>
        <location evidence="1">Secreted</location>
    </subcellularLocation>
</comment>
<protein>
    <recommendedName>
        <fullName evidence="12">trypsin</fullName>
        <ecNumber evidence="12">3.4.21.4</ecNumber>
    </recommendedName>
</protein>
<evidence type="ECO:0000256" key="7">
    <source>
        <dbReference type="ARBA" id="ARBA00022825"/>
    </source>
</evidence>
<dbReference type="GO" id="GO:0005576">
    <property type="term" value="C:extracellular region"/>
    <property type="evidence" value="ECO:0007669"/>
    <property type="project" value="UniProtKB-SubCell"/>
</dbReference>
<dbReference type="InterPro" id="IPR009003">
    <property type="entry name" value="Peptidase_S1_PA"/>
</dbReference>
<dbReference type="PROSITE" id="PS00135">
    <property type="entry name" value="TRYPSIN_SER"/>
    <property type="match status" value="1"/>
</dbReference>
<evidence type="ECO:0000259" key="15">
    <source>
        <dbReference type="PROSITE" id="PS50240"/>
    </source>
</evidence>
<keyword evidence="5" id="KW-0222">Digestion</keyword>
<dbReference type="SMART" id="SM00020">
    <property type="entry name" value="Tryp_SPc"/>
    <property type="match status" value="1"/>
</dbReference>
<keyword evidence="3 13" id="KW-0645">Protease</keyword>
<dbReference type="FunFam" id="2.40.10.10:FF:000077">
    <property type="entry name" value="Predicted protein"/>
    <property type="match status" value="1"/>
</dbReference>
<dbReference type="PANTHER" id="PTHR24276:SF97">
    <property type="entry name" value="GH13245P2-RELATED"/>
    <property type="match status" value="1"/>
</dbReference>
<sequence>MIKIIVLLICLVIGICSGIPAFQLPLPRPHINQPAKSEVQQSYFESKIVGGFPINISDAPYQISLQNRGSHICGGTIISSTHVLTAGHCTDGSSVSNLRVRVGSSRHASGGQIVSLKRITQHPQFDYSTIDYDFSLLELAQPLQFDNNRQPLGLPEQDEPVADGTLCIVSGWGNTQSVTESRASLRAAQVPSYNQNECDRAYRQYGGITDRMICAGYTAGGKDACQGDSGGPLVAGNKLVGVVSWGYGCAVPNYPGVYSRVASVRTWIKSNSGV</sequence>
<evidence type="ECO:0000256" key="11">
    <source>
        <dbReference type="ARBA" id="ARBA00036320"/>
    </source>
</evidence>
<dbReference type="InterPro" id="IPR050430">
    <property type="entry name" value="Peptidase_S1"/>
</dbReference>
<keyword evidence="6 13" id="KW-0378">Hydrolase</keyword>
<feature type="chain" id="PRO_5004659964" description="trypsin" evidence="14">
    <location>
        <begin position="19"/>
        <end position="274"/>
    </location>
</feature>
<keyword evidence="2" id="KW-0964">Secreted</keyword>
<reference evidence="16" key="1">
    <citation type="journal article" date="2014" name="Insect Biochem. Mol. Biol.">
        <title>An insight into the sialome of the frog biting fly, Corethrella appendiculata.</title>
        <authorList>
            <person name="Ribeiro J.M.C."/>
            <person name="Chagas A.C."/>
            <person name="Pham V.M."/>
            <person name="Lounibos L.P."/>
            <person name="Calvo E."/>
        </authorList>
    </citation>
    <scope>NUCLEOTIDE SEQUENCE</scope>
    <source>
        <tissue evidence="16">Salivary glands</tissue>
    </source>
</reference>